<dbReference type="Proteomes" id="UP000253318">
    <property type="component" value="Unassembled WGS sequence"/>
</dbReference>
<keyword evidence="1" id="KW-0732">Signal</keyword>
<sequence>MFSSARSSAKAVLLAVGAAGFVALGSGVASADVLGDTTRVLNGTVPATGALGQITDQLQTALSGDTPELATTLPAPAVSNLNTPLGD</sequence>
<gene>
    <name evidence="2" type="ORF">DEF24_19825</name>
</gene>
<accession>A0A368T1C8</accession>
<keyword evidence="3" id="KW-1185">Reference proteome</keyword>
<feature type="non-terminal residue" evidence="2">
    <location>
        <position position="87"/>
    </location>
</feature>
<organism evidence="2 3">
    <name type="scientific">Marinitenerispora sediminis</name>
    <dbReference type="NCBI Taxonomy" id="1931232"/>
    <lineage>
        <taxon>Bacteria</taxon>
        <taxon>Bacillati</taxon>
        <taxon>Actinomycetota</taxon>
        <taxon>Actinomycetes</taxon>
        <taxon>Streptosporangiales</taxon>
        <taxon>Nocardiopsidaceae</taxon>
        <taxon>Marinitenerispora</taxon>
    </lineage>
</organism>
<feature type="chain" id="PRO_5016876273" description="Secreted protein" evidence="1">
    <location>
        <begin position="32"/>
        <end position="87"/>
    </location>
</feature>
<reference evidence="2 3" key="1">
    <citation type="submission" date="2018-04" db="EMBL/GenBank/DDBJ databases">
        <title>Novel actinobacteria from marine sediment.</title>
        <authorList>
            <person name="Ng Z.Y."/>
            <person name="Tan G.Y.A."/>
        </authorList>
    </citation>
    <scope>NUCLEOTIDE SEQUENCE [LARGE SCALE GENOMIC DNA]</scope>
    <source>
        <strain evidence="2 3">TPS81</strain>
    </source>
</reference>
<comment type="caution">
    <text evidence="2">The sequence shown here is derived from an EMBL/GenBank/DDBJ whole genome shotgun (WGS) entry which is preliminary data.</text>
</comment>
<evidence type="ECO:0000256" key="1">
    <source>
        <dbReference type="SAM" id="SignalP"/>
    </source>
</evidence>
<dbReference type="EMBL" id="QEIN01000177">
    <property type="protein sequence ID" value="RCV54014.1"/>
    <property type="molecule type" value="Genomic_DNA"/>
</dbReference>
<evidence type="ECO:0000313" key="3">
    <source>
        <dbReference type="Proteomes" id="UP000253318"/>
    </source>
</evidence>
<name>A0A368T1C8_9ACTN</name>
<protein>
    <recommendedName>
        <fullName evidence="4">Secreted protein</fullName>
    </recommendedName>
</protein>
<evidence type="ECO:0008006" key="4">
    <source>
        <dbReference type="Google" id="ProtNLM"/>
    </source>
</evidence>
<evidence type="ECO:0000313" key="2">
    <source>
        <dbReference type="EMBL" id="RCV54014.1"/>
    </source>
</evidence>
<dbReference type="AlphaFoldDB" id="A0A368T1C8"/>
<proteinExistence type="predicted"/>
<feature type="signal peptide" evidence="1">
    <location>
        <begin position="1"/>
        <end position="31"/>
    </location>
</feature>